<organism evidence="1 2">
    <name type="scientific">Acrobeloides nanus</name>
    <dbReference type="NCBI Taxonomy" id="290746"/>
    <lineage>
        <taxon>Eukaryota</taxon>
        <taxon>Metazoa</taxon>
        <taxon>Ecdysozoa</taxon>
        <taxon>Nematoda</taxon>
        <taxon>Chromadorea</taxon>
        <taxon>Rhabditida</taxon>
        <taxon>Tylenchina</taxon>
        <taxon>Cephalobomorpha</taxon>
        <taxon>Cephaloboidea</taxon>
        <taxon>Cephalobidae</taxon>
        <taxon>Acrobeloides</taxon>
    </lineage>
</organism>
<name>A0A914EKQ1_9BILA</name>
<dbReference type="AlphaFoldDB" id="A0A914EKQ1"/>
<evidence type="ECO:0000313" key="1">
    <source>
        <dbReference type="Proteomes" id="UP000887540"/>
    </source>
</evidence>
<sequence>MLREIDIPRDGNADRLASVVSFHGNQIKIGTDGFKNQEREIVFDSCRVGTEYKKFGTSTWHAKRDPNGNYLVKKGAEQISQEDILSIILKQIKAK</sequence>
<dbReference type="Proteomes" id="UP000887540">
    <property type="component" value="Unplaced"/>
</dbReference>
<reference evidence="2" key="1">
    <citation type="submission" date="2022-11" db="UniProtKB">
        <authorList>
            <consortium name="WormBaseParasite"/>
        </authorList>
    </citation>
    <scope>IDENTIFICATION</scope>
</reference>
<accession>A0A914EKQ1</accession>
<proteinExistence type="predicted"/>
<protein>
    <submittedName>
        <fullName evidence="2">Uncharacterized protein</fullName>
    </submittedName>
</protein>
<dbReference type="WBParaSite" id="ACRNAN_scaffold9073.g21568.t1">
    <property type="protein sequence ID" value="ACRNAN_scaffold9073.g21568.t1"/>
    <property type="gene ID" value="ACRNAN_scaffold9073.g21568"/>
</dbReference>
<keyword evidence="1" id="KW-1185">Reference proteome</keyword>
<evidence type="ECO:0000313" key="2">
    <source>
        <dbReference type="WBParaSite" id="ACRNAN_scaffold9073.g21568.t1"/>
    </source>
</evidence>